<protein>
    <submittedName>
        <fullName evidence="1">Uncharacterized protein</fullName>
    </submittedName>
</protein>
<evidence type="ECO:0000313" key="2">
    <source>
        <dbReference type="Proteomes" id="UP000267585"/>
    </source>
</evidence>
<dbReference type="Proteomes" id="UP000267585">
    <property type="component" value="Unassembled WGS sequence"/>
</dbReference>
<name>A0A430K4N8_9FLAO</name>
<sequence length="60" mass="6861">MYALAQDQSLPAFRQKSWQDHLQSIQQSSYAKLKWRAVGPEFMGGRIETIAGHTDRPNTL</sequence>
<reference evidence="1 2" key="1">
    <citation type="submission" date="2018-11" db="EMBL/GenBank/DDBJ databases">
        <title>Arenibacter aquaticus sp.nov., a marine bacterium isolated from surface seawater in the South China Sea.</title>
        <authorList>
            <person name="Guo J."/>
            <person name="Sun J."/>
        </authorList>
    </citation>
    <scope>NUCLEOTIDE SEQUENCE [LARGE SCALE GENOMIC DNA]</scope>
    <source>
        <strain evidence="1 2">GUO666</strain>
    </source>
</reference>
<dbReference type="AlphaFoldDB" id="A0A430K4N8"/>
<evidence type="ECO:0000313" key="1">
    <source>
        <dbReference type="EMBL" id="RTE53948.1"/>
    </source>
</evidence>
<keyword evidence="2" id="KW-1185">Reference proteome</keyword>
<comment type="caution">
    <text evidence="1">The sequence shown here is derived from an EMBL/GenBank/DDBJ whole genome shotgun (WGS) entry which is preliminary data.</text>
</comment>
<accession>A0A430K4N8</accession>
<gene>
    <name evidence="1" type="ORF">EHW67_08420</name>
</gene>
<dbReference type="EMBL" id="RQPJ01000003">
    <property type="protein sequence ID" value="RTE53948.1"/>
    <property type="molecule type" value="Genomic_DNA"/>
</dbReference>
<organism evidence="1 2">
    <name type="scientific">Arenibacter aquaticus</name>
    <dbReference type="NCBI Taxonomy" id="2489054"/>
    <lineage>
        <taxon>Bacteria</taxon>
        <taxon>Pseudomonadati</taxon>
        <taxon>Bacteroidota</taxon>
        <taxon>Flavobacteriia</taxon>
        <taxon>Flavobacteriales</taxon>
        <taxon>Flavobacteriaceae</taxon>
        <taxon>Arenibacter</taxon>
    </lineage>
</organism>
<proteinExistence type="predicted"/>